<evidence type="ECO:0000313" key="8">
    <source>
        <dbReference type="EMBL" id="GAT94393.1"/>
    </source>
</evidence>
<dbReference type="GO" id="GO:0016020">
    <property type="term" value="C:membrane"/>
    <property type="evidence" value="ECO:0007669"/>
    <property type="project" value="UniProtKB-SubCell"/>
</dbReference>
<dbReference type="VEuPathDB" id="AmoebaDB:EHI5A_089280"/>
<feature type="transmembrane region" description="Helical" evidence="6">
    <location>
        <begin position="390"/>
        <end position="412"/>
    </location>
</feature>
<organism evidence="8 9">
    <name type="scientific">Entamoeba histolytica</name>
    <dbReference type="NCBI Taxonomy" id="5759"/>
    <lineage>
        <taxon>Eukaryota</taxon>
        <taxon>Amoebozoa</taxon>
        <taxon>Evosea</taxon>
        <taxon>Archamoebae</taxon>
        <taxon>Mastigamoebida</taxon>
        <taxon>Entamoebidae</taxon>
        <taxon>Entamoeba</taxon>
    </lineage>
</organism>
<dbReference type="Pfam" id="PF01490">
    <property type="entry name" value="Aa_trans"/>
    <property type="match status" value="1"/>
</dbReference>
<feature type="transmembrane region" description="Helical" evidence="6">
    <location>
        <begin position="458"/>
        <end position="486"/>
    </location>
</feature>
<dbReference type="VEuPathDB" id="AmoebaDB:EHI_194200"/>
<dbReference type="EMBL" id="BDEQ01000001">
    <property type="protein sequence ID" value="GAT94393.1"/>
    <property type="molecule type" value="Genomic_DNA"/>
</dbReference>
<feature type="compositionally biased region" description="Polar residues" evidence="5">
    <location>
        <begin position="29"/>
        <end position="39"/>
    </location>
</feature>
<dbReference type="VEuPathDB" id="AmoebaDB:EHI8A_057410"/>
<sequence length="537" mass="59759">MSSSFPNEPSTDHQETAVLVDENEKVDNSETLPPLNSDSSDIEENLKEIEEEQEIVSKSVNVHTISPLQTFGILINYIVGTGVFGLPYAFENAGLGLSLITTLFFYLMSIVTAIWVLENMARSSGVMETYRRSRNAQRPQNEIEYEVYNYTRMSAIFFGKGGKMTSIIILSFFCYGALWAYSSVFSSSVTMILWKYPLSKFGECSIVMGDWDLFGPCHLTYLSGIVLFALIVIPLSLMGVAEQAILQNILTCWRFFCFGVMALTCIIHIIYNSVKGTYEVIPPSKSTLTFFIDIGGFGTLFSSCSVALACHQNLPDVVTPTKPKNHLRRIVVLGITTATILYVIIGFACSFCFGDATRTPVTHNWLGFTGCNGGFGVCDDGSSAKWYGVVVQWVILLFPAINLTSEYPLVCVTLSSNLLQMIPKQWKEKSPKIWLYSSRLVAAVPPLIAGAIKGDLEVIFNFAGIFGFFLLFIIPGVLQIYSKFIIRRKWGSKTYVTSFSGKYSSSYWAWPILIIAIICFSFALVQFVADVIGLSWF</sequence>
<evidence type="ECO:0000256" key="4">
    <source>
        <dbReference type="ARBA" id="ARBA00023136"/>
    </source>
</evidence>
<keyword evidence="2 6" id="KW-0812">Transmembrane</keyword>
<keyword evidence="3 6" id="KW-1133">Transmembrane helix</keyword>
<evidence type="ECO:0000256" key="5">
    <source>
        <dbReference type="SAM" id="MobiDB-lite"/>
    </source>
</evidence>
<dbReference type="Gene3D" id="1.20.1740.10">
    <property type="entry name" value="Amino acid/polyamine transporter I"/>
    <property type="match status" value="1"/>
</dbReference>
<comment type="caution">
    <text evidence="8">The sequence shown here is derived from an EMBL/GenBank/DDBJ whole genome shotgun (WGS) entry which is preliminary data.</text>
</comment>
<feature type="transmembrane region" description="Helical" evidence="6">
    <location>
        <begin position="219"/>
        <end position="240"/>
    </location>
</feature>
<gene>
    <name evidence="8" type="ORF">CL6EHI_194200</name>
</gene>
<name>A0A5K1UUG9_ENTHI</name>
<feature type="domain" description="Amino acid transporter transmembrane" evidence="7">
    <location>
        <begin position="63"/>
        <end position="482"/>
    </location>
</feature>
<feature type="transmembrane region" description="Helical" evidence="6">
    <location>
        <begin position="507"/>
        <end position="529"/>
    </location>
</feature>
<reference evidence="8 9" key="1">
    <citation type="submission" date="2016-05" db="EMBL/GenBank/DDBJ databases">
        <title>First whole genome sequencing of Entamoeba histolytica HM1:IMSS-clone-6.</title>
        <authorList>
            <person name="Mukherjee Avik.K."/>
            <person name="Izumyama S."/>
            <person name="Nakada-Tsukui K."/>
            <person name="Nozaki T."/>
        </authorList>
    </citation>
    <scope>NUCLEOTIDE SEQUENCE [LARGE SCALE GENOMIC DNA]</scope>
    <source>
        <strain evidence="8 9">HM1:IMSS clone 6</strain>
    </source>
</reference>
<dbReference type="InterPro" id="IPR013057">
    <property type="entry name" value="AA_transpt_TM"/>
</dbReference>
<protein>
    <submittedName>
        <fullName evidence="8">Amino acid transporter putative</fullName>
    </submittedName>
</protein>
<feature type="transmembrane region" description="Helical" evidence="6">
    <location>
        <begin position="167"/>
        <end position="194"/>
    </location>
</feature>
<feature type="transmembrane region" description="Helical" evidence="6">
    <location>
        <begin position="330"/>
        <end position="356"/>
    </location>
</feature>
<dbReference type="PANTHER" id="PTHR16189:SF13">
    <property type="entry name" value="AMINO ACID TRANSPORTER TRANSMEMBRANE DOMAIN-CONTAINING PROTEIN"/>
    <property type="match status" value="1"/>
</dbReference>
<feature type="transmembrane region" description="Helical" evidence="6">
    <location>
        <begin position="71"/>
        <end position="90"/>
    </location>
</feature>
<dbReference type="VEuPathDB" id="AmoebaDB:EHI7A_055580"/>
<accession>A0A5K1UUG9</accession>
<feature type="transmembrane region" description="Helical" evidence="6">
    <location>
        <begin position="433"/>
        <end position="452"/>
    </location>
</feature>
<dbReference type="Proteomes" id="UP000078387">
    <property type="component" value="Unassembled WGS sequence"/>
</dbReference>
<evidence type="ECO:0000256" key="2">
    <source>
        <dbReference type="ARBA" id="ARBA00022692"/>
    </source>
</evidence>
<keyword evidence="4 6" id="KW-0472">Membrane</keyword>
<evidence type="ECO:0000256" key="1">
    <source>
        <dbReference type="ARBA" id="ARBA00004370"/>
    </source>
</evidence>
<dbReference type="VEuPathDB" id="AmoebaDB:KM1_110720"/>
<feature type="transmembrane region" description="Helical" evidence="6">
    <location>
        <begin position="252"/>
        <end position="271"/>
    </location>
</feature>
<evidence type="ECO:0000256" key="3">
    <source>
        <dbReference type="ARBA" id="ARBA00022989"/>
    </source>
</evidence>
<evidence type="ECO:0000313" key="9">
    <source>
        <dbReference type="Proteomes" id="UP000078387"/>
    </source>
</evidence>
<proteinExistence type="predicted"/>
<feature type="region of interest" description="Disordered" evidence="5">
    <location>
        <begin position="1"/>
        <end position="40"/>
    </location>
</feature>
<evidence type="ECO:0000259" key="7">
    <source>
        <dbReference type="Pfam" id="PF01490"/>
    </source>
</evidence>
<comment type="subcellular location">
    <subcellularLocation>
        <location evidence="1">Membrane</location>
    </subcellularLocation>
</comment>
<feature type="transmembrane region" description="Helical" evidence="6">
    <location>
        <begin position="291"/>
        <end position="310"/>
    </location>
</feature>
<dbReference type="OMA" id="IAMVIAC"/>
<dbReference type="PANTHER" id="PTHR16189">
    <property type="entry name" value="TRANSMEMBRANE PROTEIN 104-RELATED"/>
    <property type="match status" value="1"/>
</dbReference>
<evidence type="ECO:0000256" key="6">
    <source>
        <dbReference type="SAM" id="Phobius"/>
    </source>
</evidence>
<dbReference type="AlphaFoldDB" id="A0A5K1UUG9"/>
<feature type="transmembrane region" description="Helical" evidence="6">
    <location>
        <begin position="96"/>
        <end position="117"/>
    </location>
</feature>